<organism evidence="3 4">
    <name type="scientific">Pseudonocardia xinjiangensis</name>
    <dbReference type="NCBI Taxonomy" id="75289"/>
    <lineage>
        <taxon>Bacteria</taxon>
        <taxon>Bacillati</taxon>
        <taxon>Actinomycetota</taxon>
        <taxon>Actinomycetes</taxon>
        <taxon>Pseudonocardiales</taxon>
        <taxon>Pseudonocardiaceae</taxon>
        <taxon>Pseudonocardia</taxon>
    </lineage>
</organism>
<proteinExistence type="predicted"/>
<protein>
    <submittedName>
        <fullName evidence="3">Uncharacterized protein</fullName>
    </submittedName>
</protein>
<evidence type="ECO:0000256" key="2">
    <source>
        <dbReference type="SAM" id="Phobius"/>
    </source>
</evidence>
<name>A0ABX1RRL5_9PSEU</name>
<dbReference type="RefSeq" id="WP_169399917.1">
    <property type="nucleotide sequence ID" value="NZ_BAAAJH010000023.1"/>
</dbReference>
<feature type="region of interest" description="Disordered" evidence="1">
    <location>
        <begin position="71"/>
        <end position="127"/>
    </location>
</feature>
<dbReference type="EMBL" id="JAAXKY010000179">
    <property type="protein sequence ID" value="NMH81893.1"/>
    <property type="molecule type" value="Genomic_DNA"/>
</dbReference>
<evidence type="ECO:0000313" key="4">
    <source>
        <dbReference type="Proteomes" id="UP001296706"/>
    </source>
</evidence>
<keyword evidence="2" id="KW-0472">Membrane</keyword>
<comment type="caution">
    <text evidence="3">The sequence shown here is derived from an EMBL/GenBank/DDBJ whole genome shotgun (WGS) entry which is preliminary data.</text>
</comment>
<gene>
    <name evidence="3" type="ORF">HF577_32995</name>
</gene>
<sequence length="127" mass="13432">MQTQKDHVDAYAFHVARISSALVLGDPTPAETPARRAWVGFIAGVVIAVLITIGFFLYGLIAYQQANAVRQSVQQSVQQPAPPPSTAGEQERPQSPPSTAHNGGRLQAPPTTHAVAGAPRETKTVTP</sequence>
<dbReference type="Pfam" id="PF05108">
    <property type="entry name" value="T7SS_ESX1_EccB"/>
    <property type="match status" value="1"/>
</dbReference>
<evidence type="ECO:0000256" key="1">
    <source>
        <dbReference type="SAM" id="MobiDB-lite"/>
    </source>
</evidence>
<keyword evidence="2" id="KW-0812">Transmembrane</keyword>
<keyword evidence="2" id="KW-1133">Transmembrane helix</keyword>
<keyword evidence="4" id="KW-1185">Reference proteome</keyword>
<feature type="transmembrane region" description="Helical" evidence="2">
    <location>
        <begin position="37"/>
        <end position="61"/>
    </location>
</feature>
<reference evidence="3 4" key="1">
    <citation type="submission" date="2020-04" db="EMBL/GenBank/DDBJ databases">
        <authorList>
            <person name="Klaysubun C."/>
            <person name="Duangmal K."/>
            <person name="Lipun K."/>
        </authorList>
    </citation>
    <scope>NUCLEOTIDE SEQUENCE [LARGE SCALE GENOMIC DNA]</scope>
    <source>
        <strain evidence="3 4">JCM 11839</strain>
    </source>
</reference>
<dbReference type="InterPro" id="IPR007795">
    <property type="entry name" value="T7SS_EccB"/>
</dbReference>
<accession>A0ABX1RRL5</accession>
<dbReference type="Proteomes" id="UP001296706">
    <property type="component" value="Unassembled WGS sequence"/>
</dbReference>
<evidence type="ECO:0000313" key="3">
    <source>
        <dbReference type="EMBL" id="NMH81893.1"/>
    </source>
</evidence>